<dbReference type="EMBL" id="GBRH01270541">
    <property type="protein sequence ID" value="JAD27354.1"/>
    <property type="molecule type" value="Transcribed_RNA"/>
</dbReference>
<proteinExistence type="predicted"/>
<reference evidence="1" key="2">
    <citation type="journal article" date="2015" name="Data Brief">
        <title>Shoot transcriptome of the giant reed, Arundo donax.</title>
        <authorList>
            <person name="Barrero R.A."/>
            <person name="Guerrero F.D."/>
            <person name="Moolhuijzen P."/>
            <person name="Goolsby J.A."/>
            <person name="Tidwell J."/>
            <person name="Bellgard S.E."/>
            <person name="Bellgard M.I."/>
        </authorList>
    </citation>
    <scope>NUCLEOTIDE SEQUENCE</scope>
    <source>
        <tissue evidence="1">Shoot tissue taken approximately 20 cm above the soil surface</tissue>
    </source>
</reference>
<reference evidence="1" key="1">
    <citation type="submission" date="2014-09" db="EMBL/GenBank/DDBJ databases">
        <authorList>
            <person name="Magalhaes I.L.F."/>
            <person name="Oliveira U."/>
            <person name="Santos F.R."/>
            <person name="Vidigal T.H.D.A."/>
            <person name="Brescovit A.D."/>
            <person name="Santos A.J."/>
        </authorList>
    </citation>
    <scope>NUCLEOTIDE SEQUENCE</scope>
    <source>
        <tissue evidence="1">Shoot tissue taken approximately 20 cm above the soil surface</tissue>
    </source>
</reference>
<dbReference type="AlphaFoldDB" id="A0A0A8YLX0"/>
<sequence length="28" mass="3476">MLCRLEVPRAYFQLKFSYHFQCEVVRVI</sequence>
<organism evidence="1">
    <name type="scientific">Arundo donax</name>
    <name type="common">Giant reed</name>
    <name type="synonym">Donax arundinaceus</name>
    <dbReference type="NCBI Taxonomy" id="35708"/>
    <lineage>
        <taxon>Eukaryota</taxon>
        <taxon>Viridiplantae</taxon>
        <taxon>Streptophyta</taxon>
        <taxon>Embryophyta</taxon>
        <taxon>Tracheophyta</taxon>
        <taxon>Spermatophyta</taxon>
        <taxon>Magnoliopsida</taxon>
        <taxon>Liliopsida</taxon>
        <taxon>Poales</taxon>
        <taxon>Poaceae</taxon>
        <taxon>PACMAD clade</taxon>
        <taxon>Arundinoideae</taxon>
        <taxon>Arundineae</taxon>
        <taxon>Arundo</taxon>
    </lineage>
</organism>
<accession>A0A0A8YLX0</accession>
<evidence type="ECO:0000313" key="1">
    <source>
        <dbReference type="EMBL" id="JAD27354.1"/>
    </source>
</evidence>
<protein>
    <submittedName>
        <fullName evidence="1">Uncharacterized protein</fullName>
    </submittedName>
</protein>
<name>A0A0A8YLX0_ARUDO</name>